<feature type="non-terminal residue" evidence="1">
    <location>
        <position position="1"/>
    </location>
</feature>
<reference evidence="1" key="1">
    <citation type="submission" date="2018-05" db="EMBL/GenBank/DDBJ databases">
        <authorList>
            <person name="Lanie J.A."/>
            <person name="Ng W.-L."/>
            <person name="Kazmierczak K.M."/>
            <person name="Andrzejewski T.M."/>
            <person name="Davidsen T.M."/>
            <person name="Wayne K.J."/>
            <person name="Tettelin H."/>
            <person name="Glass J.I."/>
            <person name="Rusch D."/>
            <person name="Podicherti R."/>
            <person name="Tsui H.-C.T."/>
            <person name="Winkler M.E."/>
        </authorList>
    </citation>
    <scope>NUCLEOTIDE SEQUENCE</scope>
</reference>
<dbReference type="AlphaFoldDB" id="A0A382A2Z0"/>
<accession>A0A382A2Z0</accession>
<protein>
    <submittedName>
        <fullName evidence="1">Uncharacterized protein</fullName>
    </submittedName>
</protein>
<organism evidence="1">
    <name type="scientific">marine metagenome</name>
    <dbReference type="NCBI Taxonomy" id="408172"/>
    <lineage>
        <taxon>unclassified sequences</taxon>
        <taxon>metagenomes</taxon>
        <taxon>ecological metagenomes</taxon>
    </lineage>
</organism>
<sequence>TRNQERYCEVNKEIFVANGKTKQKSLLQVTILYRKTHLMRLVQH</sequence>
<name>A0A382A2Z0_9ZZZZ</name>
<dbReference type="EMBL" id="UINC01023553">
    <property type="protein sequence ID" value="SVA95437.1"/>
    <property type="molecule type" value="Genomic_DNA"/>
</dbReference>
<evidence type="ECO:0000313" key="1">
    <source>
        <dbReference type="EMBL" id="SVA95437.1"/>
    </source>
</evidence>
<gene>
    <name evidence="1" type="ORF">METZ01_LOCUS148291</name>
</gene>
<proteinExistence type="predicted"/>